<evidence type="ECO:0000313" key="1">
    <source>
        <dbReference type="EMBL" id="OGG30523.1"/>
    </source>
</evidence>
<proteinExistence type="predicted"/>
<evidence type="ECO:0000313" key="2">
    <source>
        <dbReference type="Proteomes" id="UP000176450"/>
    </source>
</evidence>
<reference evidence="1 2" key="1">
    <citation type="journal article" date="2016" name="Nat. Commun.">
        <title>Thousands of microbial genomes shed light on interconnected biogeochemical processes in an aquifer system.</title>
        <authorList>
            <person name="Anantharaman K."/>
            <person name="Brown C.T."/>
            <person name="Hug L.A."/>
            <person name="Sharon I."/>
            <person name="Castelle C.J."/>
            <person name="Probst A.J."/>
            <person name="Thomas B.C."/>
            <person name="Singh A."/>
            <person name="Wilkins M.J."/>
            <person name="Karaoz U."/>
            <person name="Brodie E.L."/>
            <person name="Williams K.H."/>
            <person name="Hubbard S.S."/>
            <person name="Banfield J.F."/>
        </authorList>
    </citation>
    <scope>NUCLEOTIDE SEQUENCE [LARGE SCALE GENOMIC DNA]</scope>
</reference>
<comment type="caution">
    <text evidence="1">The sequence shown here is derived from an EMBL/GenBank/DDBJ whole genome shotgun (WGS) entry which is preliminary data.</text>
</comment>
<organism evidence="1 2">
    <name type="scientific">Candidatus Gottesmanbacteria bacterium RIFCSPLOWO2_01_FULL_46_9</name>
    <dbReference type="NCBI Taxonomy" id="1798394"/>
    <lineage>
        <taxon>Bacteria</taxon>
        <taxon>Candidatus Gottesmaniibacteriota</taxon>
    </lineage>
</organism>
<gene>
    <name evidence="1" type="ORF">A3A63_04430</name>
</gene>
<protein>
    <submittedName>
        <fullName evidence="1">Uncharacterized protein</fullName>
    </submittedName>
</protein>
<accession>A0A1F6B150</accession>
<sequence>MTVDTQGVIACSRYSFAPNSLHFCGPERQNDMLAYVKGRRADNGLVEILHRFETLYPYLVLIASENHIQDPFDRQVVEAYWLGNTLLDGVKTSALAAHLTDTFNLKAKVKKKHVGPMMNPIVESGVPQHNFHVLNIFVRTGHHAVPHTLSTMDQCRVSWGKVVETGSRVKGQGSSKEIGKPCIVETQPLMYGKGKFILGVPQKKAVTSVSVHPKMGEWVSIHWGYVCDILTHQQRMHLAYYTHKALDTANRSQLVSRI</sequence>
<dbReference type="InterPro" id="IPR045660">
    <property type="entry name" value="DUF6390"/>
</dbReference>
<dbReference type="AlphaFoldDB" id="A0A1F6B150"/>
<name>A0A1F6B150_9BACT</name>
<dbReference type="Proteomes" id="UP000176450">
    <property type="component" value="Unassembled WGS sequence"/>
</dbReference>
<dbReference type="Pfam" id="PF19927">
    <property type="entry name" value="DUF6390"/>
    <property type="match status" value="1"/>
</dbReference>
<dbReference type="EMBL" id="MFJX01000034">
    <property type="protein sequence ID" value="OGG30523.1"/>
    <property type="molecule type" value="Genomic_DNA"/>
</dbReference>